<feature type="compositionally biased region" description="Low complexity" evidence="1">
    <location>
        <begin position="130"/>
        <end position="140"/>
    </location>
</feature>
<keyword evidence="3" id="KW-1185">Reference proteome</keyword>
<sequence>MSVSVKGTATLKNGKVSLVLQPDVQDIRPDTRATATGSNSNEDDVQIDVRAAMMKKIADGLMPVHPSRSPISSRTLLVQICHAQEKQQFTKKGIYGQWDPRAESALAAALLKPKRNCKSTSSVPLALENSTTSPTSASPALAICNTPASNAQSAPENTNIDEAKADSSSSSSSSTSSSDDEQQEHSSGEDDQEEHDVPQEPNDEQHEPDNKECTRIRTQKSVSALHCCRMTYIKYHTSLIHNINDSGEFRMRDLPLVDAPNAKGKKFKEFFHLVEGVSPEDCDRIRTAMNTDPPSLNQLPDSVRPRDALGDSCILQLALSPDESGTYTVLKFFHSTAFIPLGLAKAFCSQQVRVINYQVASNNDRVKCAFLYMLQRISGEQWLSQSLADKVSAKAMKKDDSGDGKNWEPSEDELRGGIDYINKHAPLSNTKNEQFLWCLLNVRDRESPIYAWPHHIVNKACVNRTSGNSQSEPEYFFPLVLHDLNQDFLEKVVPLVLPTMTSYGLILIGRPGVGKTPTAIILALAVARHLVATRGLEGHIPGWRRSKQIDGFRERPGELHVPVLLDDPLLASMNMEDVKSFLDVGENTLVDARYRAAKFVRNQCRILLNNEWGSEKEPKMIVGNTITWDAFRDMFGPTVNNASTPHLMAILKRSSVVIAGDLGVYVRLASEHQSQVIHRFADHGLQDDWLKSENKKFYGMYKDGQHVKPPGYQEALEAEASLVSEILASPEEREYLARGRSHDEWAMAYGEDTPALTTPRNPSTASMAQSPNITSPPLKHARTSASSGSQGNDDADEEAARSMQLFE</sequence>
<dbReference type="Proteomes" id="UP000601435">
    <property type="component" value="Unassembled WGS sequence"/>
</dbReference>
<evidence type="ECO:0000256" key="1">
    <source>
        <dbReference type="SAM" id="MobiDB-lite"/>
    </source>
</evidence>
<comment type="caution">
    <text evidence="2">The sequence shown here is derived from an EMBL/GenBank/DDBJ whole genome shotgun (WGS) entry which is preliminary data.</text>
</comment>
<feature type="compositionally biased region" description="Low complexity" evidence="1">
    <location>
        <begin position="166"/>
        <end position="177"/>
    </location>
</feature>
<feature type="compositionally biased region" description="Polar residues" evidence="1">
    <location>
        <begin position="755"/>
        <end position="775"/>
    </location>
</feature>
<feature type="region of interest" description="Disordered" evidence="1">
    <location>
        <begin position="117"/>
        <end position="142"/>
    </location>
</feature>
<accession>A0A812YCW1</accession>
<dbReference type="OrthoDB" id="432844at2759"/>
<feature type="region of interest" description="Disordered" evidence="1">
    <location>
        <begin position="752"/>
        <end position="807"/>
    </location>
</feature>
<evidence type="ECO:0000313" key="3">
    <source>
        <dbReference type="Proteomes" id="UP000601435"/>
    </source>
</evidence>
<feature type="compositionally biased region" description="Basic and acidic residues" evidence="1">
    <location>
        <begin position="195"/>
        <end position="215"/>
    </location>
</feature>
<dbReference type="EMBL" id="CAJNJA010040895">
    <property type="protein sequence ID" value="CAE7770261.1"/>
    <property type="molecule type" value="Genomic_DNA"/>
</dbReference>
<protein>
    <submittedName>
        <fullName evidence="2">Uncharacterized protein</fullName>
    </submittedName>
</protein>
<evidence type="ECO:0000313" key="2">
    <source>
        <dbReference type="EMBL" id="CAE7770261.1"/>
    </source>
</evidence>
<feature type="compositionally biased region" description="Polar residues" evidence="1">
    <location>
        <begin position="783"/>
        <end position="792"/>
    </location>
</feature>
<dbReference type="AlphaFoldDB" id="A0A812YCW1"/>
<gene>
    <name evidence="2" type="ORF">SNEC2469_LOCUS22494</name>
</gene>
<organism evidence="2 3">
    <name type="scientific">Symbiodinium necroappetens</name>
    <dbReference type="NCBI Taxonomy" id="1628268"/>
    <lineage>
        <taxon>Eukaryota</taxon>
        <taxon>Sar</taxon>
        <taxon>Alveolata</taxon>
        <taxon>Dinophyceae</taxon>
        <taxon>Suessiales</taxon>
        <taxon>Symbiodiniaceae</taxon>
        <taxon>Symbiodinium</taxon>
    </lineage>
</organism>
<reference evidence="2" key="1">
    <citation type="submission" date="2021-02" db="EMBL/GenBank/DDBJ databases">
        <authorList>
            <person name="Dougan E. K."/>
            <person name="Rhodes N."/>
            <person name="Thang M."/>
            <person name="Chan C."/>
        </authorList>
    </citation>
    <scope>NUCLEOTIDE SEQUENCE</scope>
</reference>
<feature type="region of interest" description="Disordered" evidence="1">
    <location>
        <begin position="161"/>
        <end position="215"/>
    </location>
</feature>
<proteinExistence type="predicted"/>
<name>A0A812YCW1_9DINO</name>